<dbReference type="Proteomes" id="UP001189429">
    <property type="component" value="Unassembled WGS sequence"/>
</dbReference>
<sequence length="352" mass="37532">MGHRVCEVPAAALNDVARELNLPVMYRGVTFIMCSAPWDSKGVSPVLSEGEHVQPGARGEHVQPGLPGQSERQPCERERGEGARARWTQDKPARAPAAGAMAQRVEMLGARGGRGGQRRVLMFVRSPQLAVDLVAGARGVARAAARAGVTARSWELKVQARAFRHQPARQNRRVWQVRTLAAVSVLGGPAACGRQGSRPPSSLASRWVRGRSGRHLSGPALGRAPGQSRFLPRLLLGSRANGPGTASPVTGDLGTGCVCQRRAPDVPLGLEVCGDDGHPGLTVRAVRPGGAVEAWNRQMPAGDRREVRVGDHIVKVNDAQDAKDMRDECVRATLLRTIVVVHPAAEPTACFI</sequence>
<accession>A0ABN9UEL7</accession>
<feature type="region of interest" description="Disordered" evidence="1">
    <location>
        <begin position="46"/>
        <end position="95"/>
    </location>
</feature>
<protein>
    <recommendedName>
        <fullName evidence="2">PDZ domain-containing protein</fullName>
    </recommendedName>
</protein>
<dbReference type="SUPFAM" id="SSF50156">
    <property type="entry name" value="PDZ domain-like"/>
    <property type="match status" value="1"/>
</dbReference>
<evidence type="ECO:0000256" key="1">
    <source>
        <dbReference type="SAM" id="MobiDB-lite"/>
    </source>
</evidence>
<evidence type="ECO:0000313" key="3">
    <source>
        <dbReference type="EMBL" id="CAK0857997.1"/>
    </source>
</evidence>
<gene>
    <name evidence="3" type="ORF">PCOR1329_LOCUS47925</name>
</gene>
<feature type="compositionally biased region" description="Basic and acidic residues" evidence="1">
    <location>
        <begin position="73"/>
        <end position="93"/>
    </location>
</feature>
<dbReference type="InterPro" id="IPR001478">
    <property type="entry name" value="PDZ"/>
</dbReference>
<dbReference type="Gene3D" id="2.30.42.10">
    <property type="match status" value="1"/>
</dbReference>
<name>A0ABN9UEL7_9DINO</name>
<dbReference type="EMBL" id="CAUYUJ010015775">
    <property type="protein sequence ID" value="CAK0857997.1"/>
    <property type="molecule type" value="Genomic_DNA"/>
</dbReference>
<organism evidence="3 4">
    <name type="scientific">Prorocentrum cordatum</name>
    <dbReference type="NCBI Taxonomy" id="2364126"/>
    <lineage>
        <taxon>Eukaryota</taxon>
        <taxon>Sar</taxon>
        <taxon>Alveolata</taxon>
        <taxon>Dinophyceae</taxon>
        <taxon>Prorocentrales</taxon>
        <taxon>Prorocentraceae</taxon>
        <taxon>Prorocentrum</taxon>
    </lineage>
</organism>
<proteinExistence type="predicted"/>
<feature type="domain" description="PDZ" evidence="2">
    <location>
        <begin position="257"/>
        <end position="325"/>
    </location>
</feature>
<dbReference type="PROSITE" id="PS50106">
    <property type="entry name" value="PDZ"/>
    <property type="match status" value="1"/>
</dbReference>
<dbReference type="CDD" id="cd00136">
    <property type="entry name" value="PDZ_canonical"/>
    <property type="match status" value="1"/>
</dbReference>
<comment type="caution">
    <text evidence="3">The sequence shown here is derived from an EMBL/GenBank/DDBJ whole genome shotgun (WGS) entry which is preliminary data.</text>
</comment>
<evidence type="ECO:0000259" key="2">
    <source>
        <dbReference type="PROSITE" id="PS50106"/>
    </source>
</evidence>
<reference evidence="3" key="1">
    <citation type="submission" date="2023-10" db="EMBL/GenBank/DDBJ databases">
        <authorList>
            <person name="Chen Y."/>
            <person name="Shah S."/>
            <person name="Dougan E. K."/>
            <person name="Thang M."/>
            <person name="Chan C."/>
        </authorList>
    </citation>
    <scope>NUCLEOTIDE SEQUENCE [LARGE SCALE GENOMIC DNA]</scope>
</reference>
<dbReference type="InterPro" id="IPR036034">
    <property type="entry name" value="PDZ_sf"/>
</dbReference>
<evidence type="ECO:0000313" key="4">
    <source>
        <dbReference type="Proteomes" id="UP001189429"/>
    </source>
</evidence>
<keyword evidence="4" id="KW-1185">Reference proteome</keyword>